<dbReference type="InterPro" id="IPR050314">
    <property type="entry name" value="Glycosyl_Hydrlase_18"/>
</dbReference>
<dbReference type="PANTHER" id="PTHR11177:SF308">
    <property type="entry name" value="CHITINASE A"/>
    <property type="match status" value="1"/>
</dbReference>
<dbReference type="Gene3D" id="2.80.10.50">
    <property type="match status" value="2"/>
</dbReference>
<feature type="chain" id="PRO_5004514922" description="GH18 domain-containing protein" evidence="6">
    <location>
        <begin position="26"/>
        <end position="1409"/>
    </location>
</feature>
<evidence type="ECO:0000313" key="8">
    <source>
        <dbReference type="EMBL" id="EPH44225.1"/>
    </source>
</evidence>
<dbReference type="InterPro" id="IPR009470">
    <property type="entry name" value="Chi_C"/>
</dbReference>
<evidence type="ECO:0000256" key="2">
    <source>
        <dbReference type="ARBA" id="ARBA00023024"/>
    </source>
</evidence>
<keyword evidence="9" id="KW-1185">Reference proteome</keyword>
<organism evidence="8 9">
    <name type="scientific">Streptomyces aurantiacus JA 4570</name>
    <dbReference type="NCBI Taxonomy" id="1286094"/>
    <lineage>
        <taxon>Bacteria</taxon>
        <taxon>Bacillati</taxon>
        <taxon>Actinomycetota</taxon>
        <taxon>Actinomycetes</taxon>
        <taxon>Kitasatosporales</taxon>
        <taxon>Streptomycetaceae</taxon>
        <taxon>Streptomyces</taxon>
        <taxon>Streptomyces aurantiacus group</taxon>
    </lineage>
</organism>
<keyword evidence="2" id="KW-0624">Polysaccharide degradation</keyword>
<dbReference type="InterPro" id="IPR035992">
    <property type="entry name" value="Ricin_B-like_lectins"/>
</dbReference>
<dbReference type="GO" id="GO:0006629">
    <property type="term" value="P:lipid metabolic process"/>
    <property type="evidence" value="ECO:0007669"/>
    <property type="project" value="InterPro"/>
</dbReference>
<dbReference type="SUPFAM" id="SSF51695">
    <property type="entry name" value="PLC-like phosphodiesterases"/>
    <property type="match status" value="1"/>
</dbReference>
<dbReference type="Gene3D" id="3.20.20.190">
    <property type="entry name" value="Phosphatidylinositol (PI) phosphodiesterase"/>
    <property type="match status" value="1"/>
</dbReference>
<feature type="region of interest" description="Disordered" evidence="5">
    <location>
        <begin position="495"/>
        <end position="541"/>
    </location>
</feature>
<dbReference type="InterPro" id="IPR001579">
    <property type="entry name" value="Glyco_hydro_18_chit_AS"/>
</dbReference>
<dbReference type="PROSITE" id="PS50231">
    <property type="entry name" value="RICIN_B_LECTIN"/>
    <property type="match status" value="2"/>
</dbReference>
<keyword evidence="6" id="KW-0732">Signal</keyword>
<gene>
    <name evidence="8" type="ORF">STRAU_2665</name>
</gene>
<keyword evidence="2" id="KW-0146">Chitin degradation</keyword>
<evidence type="ECO:0000259" key="7">
    <source>
        <dbReference type="PROSITE" id="PS51910"/>
    </source>
</evidence>
<keyword evidence="1 4" id="KW-0378">Hydrolase</keyword>
<dbReference type="Gene3D" id="3.10.50.10">
    <property type="match status" value="1"/>
</dbReference>
<feature type="signal peptide" evidence="6">
    <location>
        <begin position="1"/>
        <end position="25"/>
    </location>
</feature>
<dbReference type="PANTHER" id="PTHR11177">
    <property type="entry name" value="CHITINASE"/>
    <property type="match status" value="1"/>
</dbReference>
<dbReference type="SMART" id="SM00458">
    <property type="entry name" value="RICIN"/>
    <property type="match status" value="2"/>
</dbReference>
<evidence type="ECO:0000256" key="5">
    <source>
        <dbReference type="SAM" id="MobiDB-lite"/>
    </source>
</evidence>
<feature type="region of interest" description="Disordered" evidence="5">
    <location>
        <begin position="23"/>
        <end position="107"/>
    </location>
</feature>
<dbReference type="SMART" id="SM00636">
    <property type="entry name" value="Glyco_18"/>
    <property type="match status" value="1"/>
</dbReference>
<keyword evidence="2" id="KW-0119">Carbohydrate metabolism</keyword>
<dbReference type="InterPro" id="IPR029070">
    <property type="entry name" value="Chitinase_insertion_sf"/>
</dbReference>
<dbReference type="Pfam" id="PF06483">
    <property type="entry name" value="ChiC"/>
    <property type="match status" value="1"/>
</dbReference>
<dbReference type="CDD" id="cd08588">
    <property type="entry name" value="PI-PLCc_At5g67130_like"/>
    <property type="match status" value="1"/>
</dbReference>
<dbReference type="SUPFAM" id="SSF50370">
    <property type="entry name" value="Ricin B-like lectins"/>
    <property type="match status" value="2"/>
</dbReference>
<feature type="region of interest" description="Disordered" evidence="5">
    <location>
        <begin position="615"/>
        <end position="634"/>
    </location>
</feature>
<feature type="domain" description="GH18" evidence="7">
    <location>
        <begin position="570"/>
        <end position="1039"/>
    </location>
</feature>
<name>S4A0J0_9ACTN</name>
<dbReference type="GO" id="GO:0004553">
    <property type="term" value="F:hydrolase activity, hydrolyzing O-glycosyl compounds"/>
    <property type="evidence" value="ECO:0007669"/>
    <property type="project" value="InterPro"/>
</dbReference>
<dbReference type="InterPro" id="IPR000772">
    <property type="entry name" value="Ricin_B_lectin"/>
</dbReference>
<evidence type="ECO:0000256" key="1">
    <source>
        <dbReference type="ARBA" id="ARBA00022801"/>
    </source>
</evidence>
<evidence type="ECO:0000256" key="4">
    <source>
        <dbReference type="RuleBase" id="RU000489"/>
    </source>
</evidence>
<dbReference type="RefSeq" id="WP_016640794.1">
    <property type="nucleotide sequence ID" value="NZ_AOPZ01000109.1"/>
</dbReference>
<dbReference type="PROSITE" id="PS51910">
    <property type="entry name" value="GH18_2"/>
    <property type="match status" value="1"/>
</dbReference>
<comment type="caution">
    <text evidence="8">The sequence shown here is derived from an EMBL/GenBank/DDBJ whole genome shotgun (WGS) entry which is preliminary data.</text>
</comment>
<evidence type="ECO:0000256" key="3">
    <source>
        <dbReference type="ARBA" id="ARBA00023295"/>
    </source>
</evidence>
<feature type="compositionally biased region" description="Low complexity" evidence="5">
    <location>
        <begin position="45"/>
        <end position="65"/>
    </location>
</feature>
<dbReference type="InterPro" id="IPR001223">
    <property type="entry name" value="Glyco_hydro18_cat"/>
</dbReference>
<dbReference type="CDD" id="cd00161">
    <property type="entry name" value="beta-trefoil_Ricin-like"/>
    <property type="match status" value="1"/>
</dbReference>
<feature type="region of interest" description="Disordered" evidence="5">
    <location>
        <begin position="1193"/>
        <end position="1219"/>
    </location>
</feature>
<dbReference type="Proteomes" id="UP000014629">
    <property type="component" value="Unassembled WGS sequence"/>
</dbReference>
<dbReference type="CDD" id="cd06548">
    <property type="entry name" value="GH18_chitinase"/>
    <property type="match status" value="1"/>
</dbReference>
<dbReference type="EMBL" id="AOPZ01000109">
    <property type="protein sequence ID" value="EPH44225.1"/>
    <property type="molecule type" value="Genomic_DNA"/>
</dbReference>
<dbReference type="InterPro" id="IPR017853">
    <property type="entry name" value="GH"/>
</dbReference>
<dbReference type="GO" id="GO:0008061">
    <property type="term" value="F:chitin binding"/>
    <property type="evidence" value="ECO:0007669"/>
    <property type="project" value="InterPro"/>
</dbReference>
<dbReference type="Gene3D" id="3.20.20.80">
    <property type="entry name" value="Glycosidases"/>
    <property type="match status" value="1"/>
</dbReference>
<dbReference type="SUPFAM" id="SSF51445">
    <property type="entry name" value="(Trans)glycosidases"/>
    <property type="match status" value="1"/>
</dbReference>
<proteinExistence type="predicted"/>
<evidence type="ECO:0000256" key="6">
    <source>
        <dbReference type="SAM" id="SignalP"/>
    </source>
</evidence>
<dbReference type="InterPro" id="IPR017946">
    <property type="entry name" value="PLC-like_Pdiesterase_TIM-brl"/>
</dbReference>
<sequence>MRKRRTAAAWCAALAFALLATPAVAADGPEGPTRPDRPQKPRPPAAAKATGGAGAPSATAGTEAAAADDEGPPTDGKFYIQNASSGYHMSATDNPVATHRPKGDEDQQQWEFARNTDGTYKIKNPDRDGQCVTEREHAMGPRIGIGPCDAEKTNWEFRHDKGDRYRIHVPGSERRLWGGPKNDSSVWVDTSDPDAEKQNWYVTPINPPKAPMPSDPKLDDVTFLTTHNSMHNTEDQAPALPFPNQPHDVTTQLKAGARALMLDAHFSEGRVRMCHKIAVLHGCGGDVEAAKTFADIAAFMEQDKEAIITVFLEDYTTAEQLQEELKEQLGEGKPLAGKVFRPDAEGVTEKGWPTVRSMVESGKRLLLFTGDGDAHKKENGKNKLGFMYDQDWTVQNHWSMGAGLGNADWSCYSRWGHPLTHEDKNFRRLYVMNHFRDAPLDPTYRNDNEKLQDRAERFCAPAARKKPNFLAIDQYKDGDPMAAVNALNKYTYHGDTPGMGGTPETPPATGSAGDPVDNATDDRSAKPSTSGPHEQCRPEGLAATKGVDTPYCRVYGDDGREWLGGNGHDKRVVGYFTGWRTGAKGDPRYLAKNIPWSKVSHVNYAFASVDGGDRISVGDTEDPKNPATGMTWPGVRGAEMDDSLPYKGHFNLLNRYKKKHPQVKTLISVGGWAETKNFYTMATNADGSVNQAGIDTFADSVTAFLDRYGFDGVDIDYEYPTALPDSGNPADWELSNGRRKGLQAGYNALMKTLREKLDRAGADKDRYYLLTSAGSASGYLVRGYDAGQALQYQDFVNVMSYDLHGSWNKYVGPQAPLYDDGRDAELAAAKVYDEKEFDGTGYFNVDWSYRYYRGALPPGRINLGVPYYTRGWQNVSGGTDGLWGVSSLPDQGACQPGTGEKADCGHGAEGIDNVWHDLGTRGEEVASGSNPLWHARNLQDGITPGYLPSYVDTGKESGKLKGTYTEKYDDTLKASWLWNAEKKVFLSTENDASIDAKAQYVKDNGIGGVMLWELAGDYTKRAGGEYGMGYDVTSRLDGALHGSGGYKTERAGDTPLPDEVVDVSAEFVDYPTAEGDMWPIQPKLRITNNTERTLGTGTEISFDLPTSTSPLLKDEAGTELKDAVKPGRSGPNVGGLKADFHRVTLKLGFCEAVAPGKSHDIGLKYYLPVTGPANVTVSTGDHTYGSVQDDRKGVRTVEPDTGDAKECDAPEWKPGSAHGKTVGRTFAAWDKGDQGWQFEYQGNLMDHHPGESRAHLVEPQPGNPNQLWTPRNAGNGWYTLTNAGKCLTATGAREDIKVADCASSEAQRWHFIPIDPATGSEGSPSTPAHGKLFTLRSAGGKDVEAAYGATTPNTHLWSGNTADPATGAYVSWKGSYWAASWYTTVEPGTSERDSQGKEVLPWRKLGRAS</sequence>
<keyword evidence="3 4" id="KW-0326">Glycosidase</keyword>
<reference evidence="8 9" key="1">
    <citation type="submission" date="2013-02" db="EMBL/GenBank/DDBJ databases">
        <title>Draft Genome Sequence of Streptomyces aurantiacus, Which Produces Setomimycin.</title>
        <authorList>
            <person name="Gruening B.A."/>
            <person name="Praeg A."/>
            <person name="Erxleben A."/>
            <person name="Guenther S."/>
            <person name="Mueller M."/>
        </authorList>
    </citation>
    <scope>NUCLEOTIDE SEQUENCE [LARGE SCALE GENOMIC DNA]</scope>
    <source>
        <strain evidence="8 9">JA 4570</strain>
    </source>
</reference>
<dbReference type="SUPFAM" id="SSF54556">
    <property type="entry name" value="Chitinase insertion domain"/>
    <property type="match status" value="1"/>
</dbReference>
<dbReference type="PATRIC" id="fig|1286094.4.peg.2639"/>
<dbReference type="InterPro" id="IPR011583">
    <property type="entry name" value="Chitinase_II/V-like_cat"/>
</dbReference>
<dbReference type="GO" id="GO:0008081">
    <property type="term" value="F:phosphoric diester hydrolase activity"/>
    <property type="evidence" value="ECO:0007669"/>
    <property type="project" value="InterPro"/>
</dbReference>
<accession>S4A0J0</accession>
<feature type="compositionally biased region" description="Basic and acidic residues" evidence="5">
    <location>
        <begin position="1193"/>
        <end position="1211"/>
    </location>
</feature>
<dbReference type="GO" id="GO:0006032">
    <property type="term" value="P:chitin catabolic process"/>
    <property type="evidence" value="ECO:0007669"/>
    <property type="project" value="UniProtKB-KW"/>
</dbReference>
<protein>
    <recommendedName>
        <fullName evidence="7">GH18 domain-containing protein</fullName>
    </recommendedName>
</protein>
<feature type="region of interest" description="Disordered" evidence="5">
    <location>
        <begin position="1387"/>
        <end position="1409"/>
    </location>
</feature>
<dbReference type="PROSITE" id="PS01095">
    <property type="entry name" value="GH18_1"/>
    <property type="match status" value="1"/>
</dbReference>
<dbReference type="Pfam" id="PF26178">
    <property type="entry name" value="PI-PLC_cat"/>
    <property type="match status" value="1"/>
</dbReference>
<dbReference type="GO" id="GO:0005975">
    <property type="term" value="P:carbohydrate metabolic process"/>
    <property type="evidence" value="ECO:0007669"/>
    <property type="project" value="InterPro"/>
</dbReference>
<dbReference type="Pfam" id="PF00704">
    <property type="entry name" value="Glyco_hydro_18"/>
    <property type="match status" value="1"/>
</dbReference>
<evidence type="ECO:0000313" key="9">
    <source>
        <dbReference type="Proteomes" id="UP000014629"/>
    </source>
</evidence>
<feature type="compositionally biased region" description="Polar residues" evidence="5">
    <location>
        <begin position="81"/>
        <end position="95"/>
    </location>
</feature>